<gene>
    <name evidence="2" type="ORF">Adt_46972</name>
</gene>
<dbReference type="EMBL" id="JBFOLK010000139">
    <property type="protein sequence ID" value="KAL2456043.1"/>
    <property type="molecule type" value="Genomic_DNA"/>
</dbReference>
<dbReference type="Proteomes" id="UP001604336">
    <property type="component" value="Unassembled WGS sequence"/>
</dbReference>
<reference evidence="3" key="1">
    <citation type="submission" date="2024-07" db="EMBL/GenBank/DDBJ databases">
        <title>Two chromosome-level genome assemblies of Korean endemic species Abeliophyllum distichum and Forsythia ovata (Oleaceae).</title>
        <authorList>
            <person name="Jang H."/>
        </authorList>
    </citation>
    <scope>NUCLEOTIDE SEQUENCE [LARGE SCALE GENOMIC DNA]</scope>
</reference>
<name>A0ABD1NWP2_9LAMI</name>
<keyword evidence="3" id="KW-1185">Reference proteome</keyword>
<dbReference type="PANTHER" id="PTHR35046">
    <property type="entry name" value="ZINC KNUCKLE (CCHC-TYPE) FAMILY PROTEIN"/>
    <property type="match status" value="1"/>
</dbReference>
<comment type="caution">
    <text evidence="2">The sequence shown here is derived from an EMBL/GenBank/DDBJ whole genome shotgun (WGS) entry which is preliminary data.</text>
</comment>
<dbReference type="InterPro" id="IPR005162">
    <property type="entry name" value="Retrotrans_gag_dom"/>
</dbReference>
<dbReference type="Pfam" id="PF03732">
    <property type="entry name" value="Retrotrans_gag"/>
    <property type="match status" value="1"/>
</dbReference>
<evidence type="ECO:0000313" key="2">
    <source>
        <dbReference type="EMBL" id="KAL2456043.1"/>
    </source>
</evidence>
<dbReference type="PANTHER" id="PTHR35046:SF9">
    <property type="entry name" value="RNA-DIRECTED DNA POLYMERASE"/>
    <property type="match status" value="1"/>
</dbReference>
<proteinExistence type="predicted"/>
<feature type="domain" description="Retrotransposon gag" evidence="1">
    <location>
        <begin position="145"/>
        <end position="244"/>
    </location>
</feature>
<protein>
    <submittedName>
        <fullName evidence="2">Retrotrans gag domain-containing protein</fullName>
    </submittedName>
</protein>
<evidence type="ECO:0000313" key="3">
    <source>
        <dbReference type="Proteomes" id="UP001604336"/>
    </source>
</evidence>
<evidence type="ECO:0000259" key="1">
    <source>
        <dbReference type="Pfam" id="PF03732"/>
    </source>
</evidence>
<dbReference type="AlphaFoldDB" id="A0ABD1NWP2"/>
<accession>A0ABD1NWP2</accession>
<sequence length="250" mass="29696">MNMVFDKIRESNNALRVKVKSHDTMFTLILREQQPGIAHDMRNGRHNHNPMANFENETVIGSEDDESYNYRFEIGRMRRRGDRRERAPRGGDFRCHDGIDRNLGNIKMKIPSFQGKNNPDAYLEWEMRMELIFDCHNYSEEKKGKLAVIEFTEYAIMWWDQLVTNRSRNHERPVETWDDLKALTRRRFVPSHYYRDLYQKLQGLTQGSNSVEDYHKKMEMAMIMTNVKEDREASLARFLGGLNRDIANIV</sequence>
<organism evidence="2 3">
    <name type="scientific">Abeliophyllum distichum</name>
    <dbReference type="NCBI Taxonomy" id="126358"/>
    <lineage>
        <taxon>Eukaryota</taxon>
        <taxon>Viridiplantae</taxon>
        <taxon>Streptophyta</taxon>
        <taxon>Embryophyta</taxon>
        <taxon>Tracheophyta</taxon>
        <taxon>Spermatophyta</taxon>
        <taxon>Magnoliopsida</taxon>
        <taxon>eudicotyledons</taxon>
        <taxon>Gunneridae</taxon>
        <taxon>Pentapetalae</taxon>
        <taxon>asterids</taxon>
        <taxon>lamiids</taxon>
        <taxon>Lamiales</taxon>
        <taxon>Oleaceae</taxon>
        <taxon>Forsythieae</taxon>
        <taxon>Abeliophyllum</taxon>
    </lineage>
</organism>